<dbReference type="EMBL" id="FZOJ01000006">
    <property type="protein sequence ID" value="SNS21899.1"/>
    <property type="molecule type" value="Genomic_DNA"/>
</dbReference>
<accession>A0A239CPN8</accession>
<dbReference type="OrthoDB" id="174569at2"/>
<evidence type="ECO:0000256" key="2">
    <source>
        <dbReference type="SAM" id="MobiDB-lite"/>
    </source>
</evidence>
<organism evidence="4 5">
    <name type="scientific">Anaerovirgula multivorans</name>
    <dbReference type="NCBI Taxonomy" id="312168"/>
    <lineage>
        <taxon>Bacteria</taxon>
        <taxon>Bacillati</taxon>
        <taxon>Bacillota</taxon>
        <taxon>Clostridia</taxon>
        <taxon>Peptostreptococcales</taxon>
        <taxon>Natronincolaceae</taxon>
        <taxon>Anaerovirgula</taxon>
    </lineage>
</organism>
<proteinExistence type="predicted"/>
<dbReference type="Proteomes" id="UP000198304">
    <property type="component" value="Unassembled WGS sequence"/>
</dbReference>
<dbReference type="RefSeq" id="WP_089282332.1">
    <property type="nucleotide sequence ID" value="NZ_FZOJ01000006.1"/>
</dbReference>
<evidence type="ECO:0000313" key="4">
    <source>
        <dbReference type="EMBL" id="SNS21899.1"/>
    </source>
</evidence>
<sequence>MSRQKPFLNRNDDESTNEHGQYKKRLFVDVGTEFEEVEARVVEPYSPPTPIPKVTELRILDGPSHIHHSGMSVYKTSFSLLFNSRQAYAKYMSYAGWTHKFYDERGQIYTGTVEDIKAVSHEANRRYLVEVSLILIKKDSFIKKDRFSYTDIGGHWAEHNIRDMANLGLVSVVSSNGDPVLLFRPNDYMTRAEFTLTLNRTKKLVERLVRE</sequence>
<evidence type="ECO:0000256" key="1">
    <source>
        <dbReference type="ARBA" id="ARBA00022737"/>
    </source>
</evidence>
<gene>
    <name evidence="4" type="ORF">SAMN05446037_100677</name>
</gene>
<feature type="domain" description="SLH" evidence="3">
    <location>
        <begin position="144"/>
        <end position="211"/>
    </location>
</feature>
<feature type="region of interest" description="Disordered" evidence="2">
    <location>
        <begin position="1"/>
        <end position="22"/>
    </location>
</feature>
<dbReference type="AlphaFoldDB" id="A0A239CPN8"/>
<reference evidence="4 5" key="1">
    <citation type="submission" date="2017-06" db="EMBL/GenBank/DDBJ databases">
        <authorList>
            <person name="Kim H.J."/>
            <person name="Triplett B.A."/>
        </authorList>
    </citation>
    <scope>NUCLEOTIDE SEQUENCE [LARGE SCALE GENOMIC DNA]</scope>
    <source>
        <strain evidence="4 5">SCA</strain>
    </source>
</reference>
<keyword evidence="5" id="KW-1185">Reference proteome</keyword>
<protein>
    <submittedName>
        <fullName evidence="4">S-layer homology domain-containing protein</fullName>
    </submittedName>
</protein>
<evidence type="ECO:0000313" key="5">
    <source>
        <dbReference type="Proteomes" id="UP000198304"/>
    </source>
</evidence>
<keyword evidence="1" id="KW-0677">Repeat</keyword>
<feature type="compositionally biased region" description="Basic and acidic residues" evidence="2">
    <location>
        <begin position="10"/>
        <end position="21"/>
    </location>
</feature>
<dbReference type="InterPro" id="IPR001119">
    <property type="entry name" value="SLH_dom"/>
</dbReference>
<dbReference type="PROSITE" id="PS51272">
    <property type="entry name" value="SLH"/>
    <property type="match status" value="1"/>
</dbReference>
<evidence type="ECO:0000259" key="3">
    <source>
        <dbReference type="PROSITE" id="PS51272"/>
    </source>
</evidence>
<dbReference type="Pfam" id="PF00395">
    <property type="entry name" value="SLH"/>
    <property type="match status" value="1"/>
</dbReference>
<name>A0A239CPN8_9FIRM</name>